<evidence type="ECO:0000256" key="1">
    <source>
        <dbReference type="SAM" id="Phobius"/>
    </source>
</evidence>
<feature type="transmembrane region" description="Helical" evidence="1">
    <location>
        <begin position="12"/>
        <end position="29"/>
    </location>
</feature>
<dbReference type="Proteomes" id="UP000198318">
    <property type="component" value="Unassembled WGS sequence"/>
</dbReference>
<protein>
    <submittedName>
        <fullName evidence="2">Uncharacterized protein</fullName>
    </submittedName>
</protein>
<gene>
    <name evidence="2" type="ORF">SAMN05443665_10292</name>
</gene>
<accession>A0A239MJD0</accession>
<keyword evidence="1" id="KW-0472">Membrane</keyword>
<proteinExistence type="predicted"/>
<organism evidence="2 3">
    <name type="scientific">Actinomadura meyerae</name>
    <dbReference type="NCBI Taxonomy" id="240840"/>
    <lineage>
        <taxon>Bacteria</taxon>
        <taxon>Bacillati</taxon>
        <taxon>Actinomycetota</taxon>
        <taxon>Actinomycetes</taxon>
        <taxon>Streptosporangiales</taxon>
        <taxon>Thermomonosporaceae</taxon>
        <taxon>Actinomadura</taxon>
    </lineage>
</organism>
<reference evidence="2 3" key="1">
    <citation type="submission" date="2017-06" db="EMBL/GenBank/DDBJ databases">
        <authorList>
            <person name="Kim H.J."/>
            <person name="Triplett B.A."/>
        </authorList>
    </citation>
    <scope>NUCLEOTIDE SEQUENCE [LARGE SCALE GENOMIC DNA]</scope>
    <source>
        <strain evidence="2 3">DSM 44715</strain>
    </source>
</reference>
<evidence type="ECO:0000313" key="2">
    <source>
        <dbReference type="EMBL" id="SNT42755.1"/>
    </source>
</evidence>
<keyword evidence="1" id="KW-0812">Transmembrane</keyword>
<name>A0A239MJD0_9ACTN</name>
<sequence length="30" mass="3241">MARFLHRALPIALALNVAPIVLVVCIHMTG</sequence>
<dbReference type="EMBL" id="FZOR01000029">
    <property type="protein sequence ID" value="SNT42755.1"/>
    <property type="molecule type" value="Genomic_DNA"/>
</dbReference>
<dbReference type="AlphaFoldDB" id="A0A239MJD0"/>
<evidence type="ECO:0000313" key="3">
    <source>
        <dbReference type="Proteomes" id="UP000198318"/>
    </source>
</evidence>
<keyword evidence="1" id="KW-1133">Transmembrane helix</keyword>
<keyword evidence="3" id="KW-1185">Reference proteome</keyword>